<protein>
    <submittedName>
        <fullName evidence="1">Uncharacterized protein</fullName>
    </submittedName>
</protein>
<sequence length="152" mass="17696">MDNVIFGKDGLQIFTPLDDRKLSEEKLLKKYPKIFRQKDLSMKETCMCWGLDVGIGWYWLIDMLCSRLQWDIDHNNYPQIEATQVKEKFGTLRFYTNGANDTQEGMISLAEFMSGYICEKCGTTEGVTQTSGWVITLCKKHLKEYKEKRGNK</sequence>
<accession>A0A6M3LS17</accession>
<organism evidence="1">
    <name type="scientific">viral metagenome</name>
    <dbReference type="NCBI Taxonomy" id="1070528"/>
    <lineage>
        <taxon>unclassified sequences</taxon>
        <taxon>metagenomes</taxon>
        <taxon>organismal metagenomes</taxon>
    </lineage>
</organism>
<proteinExistence type="predicted"/>
<reference evidence="1" key="1">
    <citation type="submission" date="2020-03" db="EMBL/GenBank/DDBJ databases">
        <title>The deep terrestrial virosphere.</title>
        <authorList>
            <person name="Holmfeldt K."/>
            <person name="Nilsson E."/>
            <person name="Simone D."/>
            <person name="Lopez-Fernandez M."/>
            <person name="Wu X."/>
            <person name="de Brujin I."/>
            <person name="Lundin D."/>
            <person name="Andersson A."/>
            <person name="Bertilsson S."/>
            <person name="Dopson M."/>
        </authorList>
    </citation>
    <scope>NUCLEOTIDE SEQUENCE</scope>
    <source>
        <strain evidence="1">MM415B06109</strain>
    </source>
</reference>
<dbReference type="AlphaFoldDB" id="A0A6M3LS17"/>
<gene>
    <name evidence="1" type="ORF">MM415B06109_0005</name>
</gene>
<evidence type="ECO:0000313" key="1">
    <source>
        <dbReference type="EMBL" id="QJA97563.1"/>
    </source>
</evidence>
<dbReference type="EMBL" id="MT143505">
    <property type="protein sequence ID" value="QJA97563.1"/>
    <property type="molecule type" value="Genomic_DNA"/>
</dbReference>
<name>A0A6M3LS17_9ZZZZ</name>